<keyword evidence="3" id="KW-1185">Reference proteome</keyword>
<name>A0A5J5F147_9PEZI</name>
<gene>
    <name evidence="2" type="ORF">FN846DRAFT_905847</name>
</gene>
<proteinExistence type="predicted"/>
<protein>
    <submittedName>
        <fullName evidence="2">Uncharacterized protein</fullName>
    </submittedName>
</protein>
<dbReference type="PANTHER" id="PTHR21581:SF6">
    <property type="entry name" value="TRAFFICKING PROTEIN PARTICLE COMPLEX SUBUNIT 12"/>
    <property type="match status" value="1"/>
</dbReference>
<dbReference type="AlphaFoldDB" id="A0A5J5F147"/>
<accession>A0A5J5F147</accession>
<comment type="caution">
    <text evidence="2">The sequence shown here is derived from an EMBL/GenBank/DDBJ whole genome shotgun (WGS) entry which is preliminary data.</text>
</comment>
<dbReference type="Proteomes" id="UP000326924">
    <property type="component" value="Unassembled WGS sequence"/>
</dbReference>
<evidence type="ECO:0000313" key="2">
    <source>
        <dbReference type="EMBL" id="KAA8909097.1"/>
    </source>
</evidence>
<feature type="compositionally biased region" description="Pro residues" evidence="1">
    <location>
        <begin position="57"/>
        <end position="66"/>
    </location>
</feature>
<feature type="region of interest" description="Disordered" evidence="1">
    <location>
        <begin position="1"/>
        <end position="67"/>
    </location>
</feature>
<reference evidence="2 3" key="1">
    <citation type="submission" date="2019-09" db="EMBL/GenBank/DDBJ databases">
        <title>Draft genome of the ectomycorrhizal ascomycete Sphaerosporella brunnea.</title>
        <authorList>
            <consortium name="DOE Joint Genome Institute"/>
            <person name="Benucci G.M."/>
            <person name="Marozzi G."/>
            <person name="Antonielli L."/>
            <person name="Sanchez S."/>
            <person name="Marco P."/>
            <person name="Wang X."/>
            <person name="Falini L.B."/>
            <person name="Barry K."/>
            <person name="Haridas S."/>
            <person name="Lipzen A."/>
            <person name="Labutti K."/>
            <person name="Grigoriev I.V."/>
            <person name="Murat C."/>
            <person name="Martin F."/>
            <person name="Albertini E."/>
            <person name="Donnini D."/>
            <person name="Bonito G."/>
        </authorList>
    </citation>
    <scope>NUCLEOTIDE SEQUENCE [LARGE SCALE GENOMIC DNA]</scope>
    <source>
        <strain evidence="2 3">Sb_GMNB300</strain>
    </source>
</reference>
<dbReference type="InParanoid" id="A0A5J5F147"/>
<feature type="compositionally biased region" description="Low complexity" evidence="1">
    <location>
        <begin position="40"/>
        <end position="56"/>
    </location>
</feature>
<evidence type="ECO:0000256" key="1">
    <source>
        <dbReference type="SAM" id="MobiDB-lite"/>
    </source>
</evidence>
<dbReference type="GO" id="GO:0030008">
    <property type="term" value="C:TRAPP complex"/>
    <property type="evidence" value="ECO:0007669"/>
    <property type="project" value="TreeGrafter"/>
</dbReference>
<organism evidence="2 3">
    <name type="scientific">Sphaerosporella brunnea</name>
    <dbReference type="NCBI Taxonomy" id="1250544"/>
    <lineage>
        <taxon>Eukaryota</taxon>
        <taxon>Fungi</taxon>
        <taxon>Dikarya</taxon>
        <taxon>Ascomycota</taxon>
        <taxon>Pezizomycotina</taxon>
        <taxon>Pezizomycetes</taxon>
        <taxon>Pezizales</taxon>
        <taxon>Pyronemataceae</taxon>
        <taxon>Sphaerosporella</taxon>
    </lineage>
</organism>
<evidence type="ECO:0000313" key="3">
    <source>
        <dbReference type="Proteomes" id="UP000326924"/>
    </source>
</evidence>
<dbReference type="GO" id="GO:0005794">
    <property type="term" value="C:Golgi apparatus"/>
    <property type="evidence" value="ECO:0007669"/>
    <property type="project" value="TreeGrafter"/>
</dbReference>
<dbReference type="OrthoDB" id="428342at2759"/>
<dbReference type="EMBL" id="VXIS01000061">
    <property type="protein sequence ID" value="KAA8909097.1"/>
    <property type="molecule type" value="Genomic_DNA"/>
</dbReference>
<dbReference type="PANTHER" id="PTHR21581">
    <property type="entry name" value="D-ALANYL-D-ALANINE CARBOXYPEPTIDASE"/>
    <property type="match status" value="1"/>
</dbReference>
<sequence length="393" mass="42839">MIAPSPTGHKRGHSRNVSIDERRVTVPRRRTKGPLDLGDPPFAGTAAASSTATMIASPPPPAPTASPPTLQTKDLTFLLHPTNFHPLPTTSALLPPFLSAPAPTSSNPQTLLQSLHFRAAAIAAATALTASPPPSTNAEILKIWYIRLVSLCLCNLHSLAAQEIKAFQDLSASFYLDPETGRSVLPWELRVLAITLGNDPRRAITGYYELAAECRAVALDGTVSLAERQVWRKRLEELGIRVANALCLLGDFKAAVRHLKGLQNKEHWALPLVYIRAGMLEEARNCTQGDQVLEALVKMGDGDWEGAREIWAQMQGEMPTVNRAVCELYLGKLGEARKILETLVDQGVVFQAQIFNLATAYELCGDTARKLKLQLAEKVAALGREFTNPSFKM</sequence>